<sequence>MEFSKTLSGELNFLLTKNDLPKNFLKRNEVVYEKNENQRNMRVLQGRNTEKFQIHKSAYFKVRR</sequence>
<accession>V6HUF4</accession>
<dbReference type="AlphaFoldDB" id="V6HUF4"/>
<organism evidence="1 2">
    <name type="scientific">Leptospira alexanderi serovar Manhao 3 str. L 60</name>
    <dbReference type="NCBI Taxonomy" id="1049759"/>
    <lineage>
        <taxon>Bacteria</taxon>
        <taxon>Pseudomonadati</taxon>
        <taxon>Spirochaetota</taxon>
        <taxon>Spirochaetia</taxon>
        <taxon>Leptospirales</taxon>
        <taxon>Leptospiraceae</taxon>
        <taxon>Leptospira</taxon>
    </lineage>
</organism>
<proteinExistence type="predicted"/>
<dbReference type="EMBL" id="AHMT02000053">
    <property type="protein sequence ID" value="EQA60906.1"/>
    <property type="molecule type" value="Genomic_DNA"/>
</dbReference>
<evidence type="ECO:0000313" key="1">
    <source>
        <dbReference type="EMBL" id="EQA60906.1"/>
    </source>
</evidence>
<reference evidence="1" key="1">
    <citation type="submission" date="2013-05" db="EMBL/GenBank/DDBJ databases">
        <authorList>
            <person name="Harkins D.M."/>
            <person name="Durkin A.S."/>
            <person name="Brinkac L.M."/>
            <person name="Haft D.H."/>
            <person name="Selengut J.D."/>
            <person name="Sanka R."/>
            <person name="DePew J."/>
            <person name="Purushe J."/>
            <person name="Hartskeerl R.A."/>
            <person name="Ahmed A."/>
            <person name="van der Linden H."/>
            <person name="Goris M.G.A."/>
            <person name="Vinetz J.M."/>
            <person name="Sutton G.G."/>
            <person name="Nierman W.C."/>
            <person name="Fouts D.E."/>
        </authorList>
    </citation>
    <scope>NUCLEOTIDE SEQUENCE [LARGE SCALE GENOMIC DNA]</scope>
    <source>
        <strain evidence="1">L 60</strain>
    </source>
</reference>
<dbReference type="Proteomes" id="UP000018747">
    <property type="component" value="Unassembled WGS sequence"/>
</dbReference>
<keyword evidence="2" id="KW-1185">Reference proteome</keyword>
<name>V6HUF4_9LEPT</name>
<protein>
    <submittedName>
        <fullName evidence="1">Uncharacterized protein</fullName>
    </submittedName>
</protein>
<gene>
    <name evidence="1" type="ORF">LEP1GSC062_1872</name>
</gene>
<comment type="caution">
    <text evidence="1">The sequence shown here is derived from an EMBL/GenBank/DDBJ whole genome shotgun (WGS) entry which is preliminary data.</text>
</comment>
<evidence type="ECO:0000313" key="2">
    <source>
        <dbReference type="Proteomes" id="UP000018747"/>
    </source>
</evidence>